<protein>
    <recommendedName>
        <fullName evidence="6">Ankyrin repeat domain-containing protein</fullName>
    </recommendedName>
</protein>
<dbReference type="AlphaFoldDB" id="A0AAN7SQI2"/>
<dbReference type="PANTHER" id="PTHR24198:SF165">
    <property type="entry name" value="ANKYRIN REPEAT-CONTAINING PROTEIN-RELATED"/>
    <property type="match status" value="1"/>
</dbReference>
<dbReference type="EMBL" id="JARPUR010000004">
    <property type="protein sequence ID" value="KAK4878325.1"/>
    <property type="molecule type" value="Genomic_DNA"/>
</dbReference>
<comment type="caution">
    <text evidence="4">The sequence shown here is derived from an EMBL/GenBank/DDBJ whole genome shotgun (WGS) entry which is preliminary data.</text>
</comment>
<evidence type="ECO:0008006" key="6">
    <source>
        <dbReference type="Google" id="ProtNLM"/>
    </source>
</evidence>
<name>A0AAN7SQI2_9COLE</name>
<evidence type="ECO:0000256" key="3">
    <source>
        <dbReference type="PROSITE-ProRule" id="PRU00023"/>
    </source>
</evidence>
<dbReference type="PROSITE" id="PS50088">
    <property type="entry name" value="ANK_REPEAT"/>
    <property type="match status" value="2"/>
</dbReference>
<accession>A0AAN7SQI2</accession>
<dbReference type="InterPro" id="IPR002110">
    <property type="entry name" value="Ankyrin_rpt"/>
</dbReference>
<evidence type="ECO:0000313" key="4">
    <source>
        <dbReference type="EMBL" id="KAK4878325.1"/>
    </source>
</evidence>
<sequence length="600" mass="68011">MSHNLPSKGTTSTNYGAPFGIYTTALLALRCCHQNREMSIMINNNKYNPWHDLVLNYQNQTICVLTTHESELKNKKKFKASLDQREKILKQHDRSLIFVRLGIAATDNRLKKQYRKVSVVPEALDLLLTTNSVYFDETGSTYFCTEQHDVPALETDIGNALLEFIGKDFITKAQLRKVQTIFLEFIENRFYRLIQPDSPMTVEEVRRHLSYMILGLFKVPCSTKSAGNKEVSGDLEQLLNTNVVVLNHRRKSIVKDNIWKFLAYQKDSLKQSVVDALWFSEKLHMPLLSLDENTDRAILRALQIVNFAAKVLVLRPRVFTFKKIGKILTILQNLPVNDTITLRFGSDEEAFKIVKLRPDQLVVDSVHLDLFCGLAQSFGCEEVFIETHDEFHYINEEVVLVKEPLTALIAAIKTPGVDPSVVEDLIKLGANVDTVVIGGHGPLYFAVQVNRPDIVEVLLRNGAKPDLADKYGNIPLFYACMEGKSQMVDLLLRYNSDRNAADYYGVAPMFMAYRAKNYEILKILLTGNKKPTAADVSGYHILHRAAIDGDVDCLKTIMESVPDLNVFMVGDAQGLTPLDIAREHKHKDFIDILEKALKIY</sequence>
<gene>
    <name evidence="4" type="ORF">RN001_010831</name>
</gene>
<keyword evidence="5" id="KW-1185">Reference proteome</keyword>
<dbReference type="SUPFAM" id="SSF48403">
    <property type="entry name" value="Ankyrin repeat"/>
    <property type="match status" value="1"/>
</dbReference>
<evidence type="ECO:0000256" key="1">
    <source>
        <dbReference type="ARBA" id="ARBA00022737"/>
    </source>
</evidence>
<dbReference type="PANTHER" id="PTHR24198">
    <property type="entry name" value="ANKYRIN REPEAT AND PROTEIN KINASE DOMAIN-CONTAINING PROTEIN"/>
    <property type="match status" value="1"/>
</dbReference>
<keyword evidence="2 3" id="KW-0040">ANK repeat</keyword>
<dbReference type="Pfam" id="PF13637">
    <property type="entry name" value="Ank_4"/>
    <property type="match status" value="1"/>
</dbReference>
<keyword evidence="1" id="KW-0677">Repeat</keyword>
<evidence type="ECO:0000256" key="2">
    <source>
        <dbReference type="ARBA" id="ARBA00023043"/>
    </source>
</evidence>
<dbReference type="Pfam" id="PF12796">
    <property type="entry name" value="Ank_2"/>
    <property type="match status" value="1"/>
</dbReference>
<dbReference type="Proteomes" id="UP001353858">
    <property type="component" value="Unassembled WGS sequence"/>
</dbReference>
<evidence type="ECO:0000313" key="5">
    <source>
        <dbReference type="Proteomes" id="UP001353858"/>
    </source>
</evidence>
<dbReference type="SMART" id="SM00248">
    <property type="entry name" value="ANK"/>
    <property type="match status" value="5"/>
</dbReference>
<dbReference type="InterPro" id="IPR036770">
    <property type="entry name" value="Ankyrin_rpt-contain_sf"/>
</dbReference>
<feature type="repeat" description="ANK" evidence="3">
    <location>
        <begin position="471"/>
        <end position="503"/>
    </location>
</feature>
<reference evidence="5" key="1">
    <citation type="submission" date="2023-01" db="EMBL/GenBank/DDBJ databases">
        <title>Key to firefly adult light organ development and bioluminescence: homeobox transcription factors regulate luciferase expression and transportation to peroxisome.</title>
        <authorList>
            <person name="Fu X."/>
        </authorList>
    </citation>
    <scope>NUCLEOTIDE SEQUENCE [LARGE SCALE GENOMIC DNA]</scope>
</reference>
<dbReference type="Gene3D" id="1.25.40.20">
    <property type="entry name" value="Ankyrin repeat-containing domain"/>
    <property type="match status" value="1"/>
</dbReference>
<feature type="repeat" description="ANK" evidence="3">
    <location>
        <begin position="438"/>
        <end position="470"/>
    </location>
</feature>
<dbReference type="PROSITE" id="PS50297">
    <property type="entry name" value="ANK_REP_REGION"/>
    <property type="match status" value="2"/>
</dbReference>
<proteinExistence type="predicted"/>
<organism evidence="4 5">
    <name type="scientific">Aquatica leii</name>
    <dbReference type="NCBI Taxonomy" id="1421715"/>
    <lineage>
        <taxon>Eukaryota</taxon>
        <taxon>Metazoa</taxon>
        <taxon>Ecdysozoa</taxon>
        <taxon>Arthropoda</taxon>
        <taxon>Hexapoda</taxon>
        <taxon>Insecta</taxon>
        <taxon>Pterygota</taxon>
        <taxon>Neoptera</taxon>
        <taxon>Endopterygota</taxon>
        <taxon>Coleoptera</taxon>
        <taxon>Polyphaga</taxon>
        <taxon>Elateriformia</taxon>
        <taxon>Elateroidea</taxon>
        <taxon>Lampyridae</taxon>
        <taxon>Luciolinae</taxon>
        <taxon>Aquatica</taxon>
    </lineage>
</organism>